<name>A0A1R0GQV6_9FUNG</name>
<protein>
    <submittedName>
        <fullName evidence="2">Uncharacterized protein</fullName>
    </submittedName>
</protein>
<dbReference type="Proteomes" id="UP000187455">
    <property type="component" value="Unassembled WGS sequence"/>
</dbReference>
<keyword evidence="1" id="KW-0472">Membrane</keyword>
<keyword evidence="3" id="KW-1185">Reference proteome</keyword>
<organism evidence="2 3">
    <name type="scientific">Smittium mucronatum</name>
    <dbReference type="NCBI Taxonomy" id="133383"/>
    <lineage>
        <taxon>Eukaryota</taxon>
        <taxon>Fungi</taxon>
        <taxon>Fungi incertae sedis</taxon>
        <taxon>Zoopagomycota</taxon>
        <taxon>Kickxellomycotina</taxon>
        <taxon>Harpellomycetes</taxon>
        <taxon>Harpellales</taxon>
        <taxon>Legeriomycetaceae</taxon>
        <taxon>Smittium</taxon>
    </lineage>
</organism>
<evidence type="ECO:0000256" key="1">
    <source>
        <dbReference type="SAM" id="Phobius"/>
    </source>
</evidence>
<reference evidence="2 3" key="1">
    <citation type="journal article" date="2016" name="Mol. Biol. Evol.">
        <title>Genome-Wide Survey of Gut Fungi (Harpellales) Reveals the First Horizontally Transferred Ubiquitin Gene from a Mosquito Host.</title>
        <authorList>
            <person name="Wang Y."/>
            <person name="White M.M."/>
            <person name="Kvist S."/>
            <person name="Moncalvo J.M."/>
        </authorList>
    </citation>
    <scope>NUCLEOTIDE SEQUENCE [LARGE SCALE GENOMIC DNA]</scope>
    <source>
        <strain evidence="2 3">ALG-7-W6</strain>
    </source>
</reference>
<accession>A0A1R0GQV6</accession>
<dbReference type="AlphaFoldDB" id="A0A1R0GQV6"/>
<dbReference type="EMBL" id="LSSL01004702">
    <property type="protein sequence ID" value="OLY79264.1"/>
    <property type="molecule type" value="Genomic_DNA"/>
</dbReference>
<proteinExistence type="predicted"/>
<gene>
    <name evidence="2" type="ORF">AYI68_g6669</name>
</gene>
<evidence type="ECO:0000313" key="3">
    <source>
        <dbReference type="Proteomes" id="UP000187455"/>
    </source>
</evidence>
<evidence type="ECO:0000313" key="2">
    <source>
        <dbReference type="EMBL" id="OLY79264.1"/>
    </source>
</evidence>
<keyword evidence="1" id="KW-1133">Transmembrane helix</keyword>
<keyword evidence="1" id="KW-0812">Transmembrane</keyword>
<feature type="transmembrane region" description="Helical" evidence="1">
    <location>
        <begin position="68"/>
        <end position="89"/>
    </location>
</feature>
<comment type="caution">
    <text evidence="2">The sequence shown here is derived from an EMBL/GenBank/DDBJ whole genome shotgun (WGS) entry which is preliminary data.</text>
</comment>
<sequence>MKLFLGEGLGMFEIGTEICHEPENKDNNAVVEIGAGTKHKITQPKPTNSDSNSNSDGGDGGELAGIRIWGPVILYCLLSVVLTVVAIIYKKNVSQQLLSISEFLKGNSVSSSIYVLCMQFPARVGSRHSRHVFGVCSWIPAWVRARLCGRNVGLISMFSASPMDAYQLL</sequence>